<protein>
    <recommendedName>
        <fullName evidence="3">YhcH/YjgK/YiaL family protein</fullName>
    </recommendedName>
</protein>
<dbReference type="AlphaFoldDB" id="A0A0H3FD41"/>
<dbReference type="GO" id="GO:0005829">
    <property type="term" value="C:cytosol"/>
    <property type="evidence" value="ECO:0007669"/>
    <property type="project" value="TreeGrafter"/>
</dbReference>
<sequence>MSDADGLTSYPLINGLVGYSMHMMMLPGRQFQIYNLFSRNPTLNINIKGLFNMIVCCLRDWEREKFAFHPIINKGIEYITQTDFTTLTPGKFDIIPDKMFCLLQEMNTVPAHEMRAESHFRFADIQFLLQGEETIGVARGAAEHEVAEDRAEKHDIVFYQETNNESLIRLEPGMFAVFFPQDLHRPCCNTRSQSFIRKAVIKIHLSLFNDDLFMNNQ</sequence>
<accession>A0A0H3FD41</accession>
<reference evidence="1 2" key="2">
    <citation type="journal article" date="2012" name="J. Bacteriol.">
        <title>Complete Genome Sequence of Rahnella sp. Strain Y9602, a Gammaproteobacterium Isolate from Metal- and Radionuclide-Contaminated Soil.</title>
        <authorList>
            <person name="Martinez R.J."/>
            <person name="Bruce D."/>
            <person name="Detter C."/>
            <person name="Goodwin L.A."/>
            <person name="Han J."/>
            <person name="Han C.S."/>
            <person name="Held B."/>
            <person name="Land M.L."/>
            <person name="Mikhailova N."/>
            <person name="Nolan M."/>
            <person name="Pennacchio L."/>
            <person name="Pitluck S."/>
            <person name="Tapia R."/>
            <person name="Woyke T."/>
            <person name="Sobecky P.A."/>
        </authorList>
    </citation>
    <scope>NUCLEOTIDE SEQUENCE [LARGE SCALE GENOMIC DNA]</scope>
    <source>
        <strain evidence="1 2">Y9602</strain>
    </source>
</reference>
<dbReference type="EMBL" id="CP002505">
    <property type="protein sequence ID" value="ADW75164.1"/>
    <property type="molecule type" value="Genomic_DNA"/>
</dbReference>
<evidence type="ECO:0000313" key="2">
    <source>
        <dbReference type="Proteomes" id="UP000007257"/>
    </source>
</evidence>
<evidence type="ECO:0008006" key="3">
    <source>
        <dbReference type="Google" id="ProtNLM"/>
    </source>
</evidence>
<name>A0A0H3FD41_RAHSY</name>
<dbReference type="Proteomes" id="UP000007257">
    <property type="component" value="Chromosome"/>
</dbReference>
<dbReference type="KEGG" id="rah:Rahaq_3572"/>
<dbReference type="PANTHER" id="PTHR34986:SF1">
    <property type="entry name" value="PROTEIN YIAL"/>
    <property type="match status" value="1"/>
</dbReference>
<gene>
    <name evidence="1" type="ordered locus">Rahaq_3572</name>
</gene>
<dbReference type="PANTHER" id="PTHR34986">
    <property type="entry name" value="EVOLVED BETA-GALACTOSIDASE SUBUNIT BETA"/>
    <property type="match status" value="1"/>
</dbReference>
<evidence type="ECO:0000313" key="1">
    <source>
        <dbReference type="EMBL" id="ADW75164.1"/>
    </source>
</evidence>
<dbReference type="HOGENOM" id="CLU_107139_2_1_6"/>
<dbReference type="InterPro" id="IPR004375">
    <property type="entry name" value="NanQ/TabA/YiaL"/>
</dbReference>
<proteinExistence type="predicted"/>
<organism evidence="1 2">
    <name type="scientific">Rahnella sp. (strain Y9602)</name>
    <dbReference type="NCBI Taxonomy" id="2703885"/>
    <lineage>
        <taxon>Bacteria</taxon>
        <taxon>Pseudomonadati</taxon>
        <taxon>Pseudomonadota</taxon>
        <taxon>Gammaproteobacteria</taxon>
        <taxon>Enterobacterales</taxon>
        <taxon>Yersiniaceae</taxon>
        <taxon>Rahnella</taxon>
    </lineage>
</organism>
<dbReference type="InterPro" id="IPR037012">
    <property type="entry name" value="NanQ/TabA/YiaL_sf"/>
</dbReference>
<dbReference type="eggNOG" id="COG2731">
    <property type="taxonomic scope" value="Bacteria"/>
</dbReference>
<dbReference type="NCBIfam" id="TIGR00022">
    <property type="entry name" value="YhcH/YjgK/YiaL family protein"/>
    <property type="match status" value="1"/>
</dbReference>
<dbReference type="SUPFAM" id="SSF51197">
    <property type="entry name" value="Clavaminate synthase-like"/>
    <property type="match status" value="1"/>
</dbReference>
<dbReference type="OrthoDB" id="6196468at2"/>
<reference evidence="2" key="1">
    <citation type="submission" date="2011-01" db="EMBL/GenBank/DDBJ databases">
        <title>Complete sequence of chromosome of Rahnella sp. Y9602.</title>
        <authorList>
            <consortium name="US DOE Joint Genome Institute"/>
            <person name="Lucas S."/>
            <person name="Copeland A."/>
            <person name="Lapidus A."/>
            <person name="Cheng J.-F."/>
            <person name="Goodwin L."/>
            <person name="Pitluck S."/>
            <person name="Lu M."/>
            <person name="Detter J.C."/>
            <person name="Han C."/>
            <person name="Tapia R."/>
            <person name="Land M."/>
            <person name="Hauser L."/>
            <person name="Kyrpides N."/>
            <person name="Ivanova N."/>
            <person name="Ovchinnikova G."/>
            <person name="Pagani I."/>
            <person name="Sobecky P.A."/>
            <person name="Martinez R.J."/>
            <person name="Woyke T."/>
        </authorList>
    </citation>
    <scope>NUCLEOTIDE SEQUENCE [LARGE SCALE GENOMIC DNA]</scope>
    <source>
        <strain evidence="2">Y9602</strain>
    </source>
</reference>
<dbReference type="Pfam" id="PF04074">
    <property type="entry name" value="DUF386"/>
    <property type="match status" value="1"/>
</dbReference>
<dbReference type="Gene3D" id="2.60.120.370">
    <property type="entry name" value="YhcH/YjgK/YiaL"/>
    <property type="match status" value="1"/>
</dbReference>